<dbReference type="InterPro" id="IPR008969">
    <property type="entry name" value="CarboxyPept-like_regulatory"/>
</dbReference>
<protein>
    <submittedName>
        <fullName evidence="3">Outer membrane receptor proteins, mostly Fe transport</fullName>
    </submittedName>
</protein>
<dbReference type="SUPFAM" id="SSF56935">
    <property type="entry name" value="Porins"/>
    <property type="match status" value="1"/>
</dbReference>
<dbReference type="AlphaFoldDB" id="A0A1I0TVP5"/>
<dbReference type="Gene3D" id="2.60.40.1120">
    <property type="entry name" value="Carboxypeptidase-like, regulatory domain"/>
    <property type="match status" value="1"/>
</dbReference>
<evidence type="ECO:0000259" key="2">
    <source>
        <dbReference type="Pfam" id="PF14905"/>
    </source>
</evidence>
<dbReference type="Proteomes" id="UP000198836">
    <property type="component" value="Unassembled WGS sequence"/>
</dbReference>
<evidence type="ECO:0000256" key="1">
    <source>
        <dbReference type="SAM" id="MobiDB-lite"/>
    </source>
</evidence>
<feature type="domain" description="Outer membrane protein beta-barrel" evidence="2">
    <location>
        <begin position="425"/>
        <end position="887"/>
    </location>
</feature>
<feature type="compositionally biased region" description="Low complexity" evidence="1">
    <location>
        <begin position="403"/>
        <end position="421"/>
    </location>
</feature>
<evidence type="ECO:0000313" key="3">
    <source>
        <dbReference type="EMBL" id="SFA55747.1"/>
    </source>
</evidence>
<organism evidence="3 4">
    <name type="scientific">Pedobacter suwonensis</name>
    <dbReference type="NCBI Taxonomy" id="332999"/>
    <lineage>
        <taxon>Bacteria</taxon>
        <taxon>Pseudomonadati</taxon>
        <taxon>Bacteroidota</taxon>
        <taxon>Sphingobacteriia</taxon>
        <taxon>Sphingobacteriales</taxon>
        <taxon>Sphingobacteriaceae</taxon>
        <taxon>Pedobacter</taxon>
    </lineage>
</organism>
<name>A0A1I0TVP5_9SPHI</name>
<dbReference type="EMBL" id="FOJM01000015">
    <property type="protein sequence ID" value="SFA55747.1"/>
    <property type="molecule type" value="Genomic_DNA"/>
</dbReference>
<dbReference type="InterPro" id="IPR041700">
    <property type="entry name" value="OMP_b-brl_3"/>
</dbReference>
<gene>
    <name evidence="3" type="ORF">SAMN04488511_11535</name>
</gene>
<dbReference type="SUPFAM" id="SSF49464">
    <property type="entry name" value="Carboxypeptidase regulatory domain-like"/>
    <property type="match status" value="1"/>
</dbReference>
<accession>A0A1I0TVP5</accession>
<dbReference type="Pfam" id="PF13620">
    <property type="entry name" value="CarboxypepD_reg"/>
    <property type="match status" value="1"/>
</dbReference>
<keyword evidence="3" id="KW-0675">Receptor</keyword>
<proteinExistence type="predicted"/>
<sequence>MVLSFTKEVQRMKKSNSLCFLLFFILIIFSFNALAQSQFKISGHVIDSLKKPIEGVSIRLITDQDTLRTNSDEKGGFSFVKTPKTKFYLSVTALGYKPFNSIYEIESLKKNAVLDPIMLQTETIRLEDVQVKVKIDPIKIKKDTIEYNAGAYTVRENDKVEDLLRQLQGIEIDTKGAVTAMGKKMTKLRVNGEDFFTNNVEDYIRQLPADIIAKVQVIEDYGDEANFTGIKTGTPQKMLNLVTKPGLGKGIFGGVDLNSATSNAHNLGAKGNVWKNNKQIGFGGRYGLTNNEFSTLNNGALNGNIRDRISKEFSIHGSYDFSNGTNRSVQSNYLETFNPQGTIYDLRESVNHSNSLTNDINLGLNGSTAKNYFNVSLAGALADTRNEASSTSNKSGIIRQDLSSNSGSRNNNPNLNGSINWSRRLSNNKRSLSMGINFGTNGGKTVSSINDMIRYYNETTNILLKDSILNRLVEHNASSSNFGGNIQFSNSLKKATDSTGYNFINVSYRFMVSRSRNQQTTTVNHPLGNSFVVDSLGQDYVSSFINQNISIGYNANKNQLSYNFGINFSPSIIIGQYRDTGQKLKNYQLNFSPLANLSYQIKDNESLSFDYLGYTSSPDFNKLQPIRNNNDVQNLIIGNPDLKATSSHTADLSYNKFGLKSGLSMMANLSGTFAINSVVSNTVFLRDTLNSLKQQTTYENVNGIYNIGLNYDVNKRLLDNRLSLSIDGNVAYNHNVFYTDNVLNRSKGINVSNALKFNLSQKKYNFNTSASYSFSSNTYSVMNQNIKNVQVVALSGSASWIPGKHFRLNASASKSLNFGYSLYAGNPLLVNLGLNTSFLKDNRLLFSVQANDLFNQGALFSTSITNNSISENRTRFISRFIQATLSYNLRHFGNKNSRLNSNINAEE</sequence>
<keyword evidence="4" id="KW-1185">Reference proteome</keyword>
<reference evidence="4" key="1">
    <citation type="submission" date="2016-10" db="EMBL/GenBank/DDBJ databases">
        <authorList>
            <person name="Varghese N."/>
            <person name="Submissions S."/>
        </authorList>
    </citation>
    <scope>NUCLEOTIDE SEQUENCE [LARGE SCALE GENOMIC DNA]</scope>
    <source>
        <strain evidence="4">DSM 18130</strain>
    </source>
</reference>
<feature type="region of interest" description="Disordered" evidence="1">
    <location>
        <begin position="384"/>
        <end position="421"/>
    </location>
</feature>
<dbReference type="Pfam" id="PF14905">
    <property type="entry name" value="OMP_b-brl_3"/>
    <property type="match status" value="1"/>
</dbReference>
<dbReference type="STRING" id="332999.SAMN04488511_11535"/>
<evidence type="ECO:0000313" key="4">
    <source>
        <dbReference type="Proteomes" id="UP000198836"/>
    </source>
</evidence>